<dbReference type="CDD" id="cd06533">
    <property type="entry name" value="Glyco_transf_WecG_TagA"/>
    <property type="match status" value="1"/>
</dbReference>
<dbReference type="EMBL" id="JAEQNE010000002">
    <property type="protein sequence ID" value="MBL0392016.1"/>
    <property type="molecule type" value="Genomic_DNA"/>
</dbReference>
<evidence type="ECO:0000313" key="4">
    <source>
        <dbReference type="Proteomes" id="UP000599109"/>
    </source>
</evidence>
<reference evidence="3 4" key="1">
    <citation type="journal article" date="2017" name="Int. J. Syst. Evol. Microbiol.">
        <title>Ramlibacter monticola sp. nov., isolated from forest soil.</title>
        <authorList>
            <person name="Chaudhary D.K."/>
            <person name="Kim J."/>
        </authorList>
    </citation>
    <scope>NUCLEOTIDE SEQUENCE [LARGE SCALE GENOMIC DNA]</scope>
    <source>
        <strain evidence="3 4">KACC 19175</strain>
    </source>
</reference>
<dbReference type="RefSeq" id="WP_201674604.1">
    <property type="nucleotide sequence ID" value="NZ_JAEQNE010000002.1"/>
</dbReference>
<keyword evidence="1" id="KW-0328">Glycosyltransferase</keyword>
<dbReference type="PANTHER" id="PTHR34136:SF1">
    <property type="entry name" value="UDP-N-ACETYL-D-MANNOSAMINURONIC ACID TRANSFERASE"/>
    <property type="match status" value="1"/>
</dbReference>
<dbReference type="AlphaFoldDB" id="A0A936Z0K1"/>
<dbReference type="Pfam" id="PF03808">
    <property type="entry name" value="Glyco_tran_WecG"/>
    <property type="match status" value="1"/>
</dbReference>
<evidence type="ECO:0000256" key="1">
    <source>
        <dbReference type="ARBA" id="ARBA00022676"/>
    </source>
</evidence>
<evidence type="ECO:0000256" key="2">
    <source>
        <dbReference type="ARBA" id="ARBA00022679"/>
    </source>
</evidence>
<sequence length="261" mass="28691">MLLSGRFELGHALIHRDSLEEVAQEVVLLAARAAPAMVVTPNADQVVNLERDPALRAAYARADLVVPDGMPVVWAAWLLGTPVKERVTGADLMPRLCEIAAQRGLKVFLLGGAKGIAERAADNLVRSHPRLVIAGTSCPPSGFEHDAQQNAAIVQAIRRSGADLVFVCLGSPKQEVWTCEHLAQFDNGVFLDVGAAIDFCAGTTRRAPGWMQHAGLEWLFRLSHEPRRLIGRYTKDLYFFVLLAREAWRRVRPGARRAHPL</sequence>
<protein>
    <submittedName>
        <fullName evidence="3">WecB/TagA/CpsF family glycosyltransferase</fullName>
    </submittedName>
</protein>
<organism evidence="3 4">
    <name type="scientific">Ramlibacter monticola</name>
    <dbReference type="NCBI Taxonomy" id="1926872"/>
    <lineage>
        <taxon>Bacteria</taxon>
        <taxon>Pseudomonadati</taxon>
        <taxon>Pseudomonadota</taxon>
        <taxon>Betaproteobacteria</taxon>
        <taxon>Burkholderiales</taxon>
        <taxon>Comamonadaceae</taxon>
        <taxon>Ramlibacter</taxon>
    </lineage>
</organism>
<name>A0A936Z0K1_9BURK</name>
<dbReference type="NCBIfam" id="TIGR00696">
    <property type="entry name" value="wecG_tagA_cpsF"/>
    <property type="match status" value="1"/>
</dbReference>
<gene>
    <name evidence="3" type="ORF">JJ685_12820</name>
</gene>
<proteinExistence type="predicted"/>
<accession>A0A936Z0K1</accession>
<dbReference type="PANTHER" id="PTHR34136">
    <property type="match status" value="1"/>
</dbReference>
<evidence type="ECO:0000313" key="3">
    <source>
        <dbReference type="EMBL" id="MBL0392016.1"/>
    </source>
</evidence>
<keyword evidence="4" id="KW-1185">Reference proteome</keyword>
<comment type="caution">
    <text evidence="3">The sequence shown here is derived from an EMBL/GenBank/DDBJ whole genome shotgun (WGS) entry which is preliminary data.</text>
</comment>
<keyword evidence="2" id="KW-0808">Transferase</keyword>
<dbReference type="GO" id="GO:0016758">
    <property type="term" value="F:hexosyltransferase activity"/>
    <property type="evidence" value="ECO:0007669"/>
    <property type="project" value="TreeGrafter"/>
</dbReference>
<dbReference type="InterPro" id="IPR004629">
    <property type="entry name" value="WecG_TagA_CpsF"/>
</dbReference>
<dbReference type="Proteomes" id="UP000599109">
    <property type="component" value="Unassembled WGS sequence"/>
</dbReference>